<comment type="caution">
    <text evidence="7">The sequence shown here is derived from an EMBL/GenBank/DDBJ whole genome shotgun (WGS) entry which is preliminary data.</text>
</comment>
<dbReference type="Gene3D" id="3.30.70.330">
    <property type="match status" value="1"/>
</dbReference>
<dbReference type="PANTHER" id="PTHR45735">
    <property type="entry name" value="CLEAVAGE STIMULATION FACTOR SUBUNIT 2"/>
    <property type="match status" value="1"/>
</dbReference>
<dbReference type="Proteomes" id="UP000251960">
    <property type="component" value="Chromosome 4"/>
</dbReference>
<dbReference type="Gene3D" id="1.10.20.70">
    <property type="entry name" value="Transcription termination and cleavage factor, C-terminal domain"/>
    <property type="match status" value="1"/>
</dbReference>
<proteinExistence type="predicted"/>
<organism evidence="7">
    <name type="scientific">Zea mays</name>
    <name type="common">Maize</name>
    <dbReference type="NCBI Taxonomy" id="4577"/>
    <lineage>
        <taxon>Eukaryota</taxon>
        <taxon>Viridiplantae</taxon>
        <taxon>Streptophyta</taxon>
        <taxon>Embryophyta</taxon>
        <taxon>Tracheophyta</taxon>
        <taxon>Spermatophyta</taxon>
        <taxon>Magnoliopsida</taxon>
        <taxon>Liliopsida</taxon>
        <taxon>Poales</taxon>
        <taxon>Poaceae</taxon>
        <taxon>PACMAD clade</taxon>
        <taxon>Panicoideae</taxon>
        <taxon>Andropogonodae</taxon>
        <taxon>Andropogoneae</taxon>
        <taxon>Tripsacinae</taxon>
        <taxon>Zea</taxon>
    </lineage>
</organism>
<feature type="compositionally biased region" description="Low complexity" evidence="4">
    <location>
        <begin position="637"/>
        <end position="650"/>
    </location>
</feature>
<dbReference type="PROSITE" id="PS50102">
    <property type="entry name" value="RRM"/>
    <property type="match status" value="1"/>
</dbReference>
<evidence type="ECO:0000256" key="4">
    <source>
        <dbReference type="SAM" id="MobiDB-lite"/>
    </source>
</evidence>
<dbReference type="EMBL" id="NCVQ01000005">
    <property type="protein sequence ID" value="PWZ25526.1"/>
    <property type="molecule type" value="Genomic_DNA"/>
</dbReference>
<dbReference type="Pfam" id="PF14304">
    <property type="entry name" value="CSTF_C"/>
    <property type="match status" value="1"/>
</dbReference>
<dbReference type="GO" id="GO:0003723">
    <property type="term" value="F:RNA binding"/>
    <property type="evidence" value="ECO:0007669"/>
    <property type="project" value="UniProtKB-UniRule"/>
</dbReference>
<feature type="region of interest" description="Disordered" evidence="4">
    <location>
        <begin position="637"/>
        <end position="660"/>
    </location>
</feature>
<dbReference type="GO" id="GO:0031124">
    <property type="term" value="P:mRNA 3'-end processing"/>
    <property type="evidence" value="ECO:0007669"/>
    <property type="project" value="InterPro"/>
</dbReference>
<dbReference type="ExpressionAtlas" id="A0A3L6EX17">
    <property type="expression patterns" value="baseline and differential"/>
</dbReference>
<sequence length="702" mass="75945">MPLALKDLWRSYDKKMDTALHFIPAADTALALFISSKKPLLISPATPRLLLSFADTAAPALDELYRRSGDQPEIEQQADEEDDEVEVVENATVGNIPYDATEEQLVQICEEVGPVVSFRLVIDKETGKPKGYGFCEYKDEETALSARRNLQGYEINGRQLRVDFAESGRNTDRNREKVDNPQNYCRRAFPTTLEFSVNMRSCIVFVPVNNNSCAFSDHPVSPVAISYKHVCGRGGPGMASNVDSQKRLAGTSVVGETNFHQPVGLPPAIHAASVMAGVLGGAQTANVQNGLPVQYGLGNDPLTHYLARMSRHQLHEVMAELKFLTTQNKEHSKTLLQGIPQLPKALFQEFPFDRKVDRLRIGCRTDGSAHGTSSMAEQITTQKTPCFRAVSLDKGVVTINLQPSYSGSGAKQIALCFQVAQIMLGMVTPQMMQMAKSQQPLGSLAQSSSHLNEPYPQPEPDAMVPVVSRPSSLPTNVLPNPVILQEQTAAIHSFPQHQHASQPQVKMFPHGQPSGITAQSPMLHQPLGGSSSVPIQSLVTSVGLTSQVQPPFVPEHPGPPVMPTSVQQLPLTHPHLALVAAAPETLPNEIRVADQASHLTEFTHPSKLRKLEDGTSVPGMVNSSHAIYTAPLQAVGPSGPSGSYSAGAGSLQQPGNEGQITPDVESALLQQVLQLTPEQLSSLPPEQQQQVIELQKMLSAGK</sequence>
<dbReference type="InterPro" id="IPR000504">
    <property type="entry name" value="RRM_dom"/>
</dbReference>
<dbReference type="CDD" id="cd12398">
    <property type="entry name" value="RRM_CSTF2_RNA15_like"/>
    <property type="match status" value="1"/>
</dbReference>
<accession>A0A3L6EX17</accession>
<dbReference type="Pfam" id="PF00076">
    <property type="entry name" value="RRM_1"/>
    <property type="match status" value="1"/>
</dbReference>
<evidence type="ECO:0000256" key="1">
    <source>
        <dbReference type="ARBA" id="ARBA00004123"/>
    </source>
</evidence>
<dbReference type="GO" id="GO:0005634">
    <property type="term" value="C:nucleus"/>
    <property type="evidence" value="ECO:0007669"/>
    <property type="project" value="UniProtKB-SubCell"/>
</dbReference>
<feature type="domain" description="L27" evidence="6">
    <location>
        <begin position="665"/>
        <end position="702"/>
    </location>
</feature>
<dbReference type="Pfam" id="PF14327">
    <property type="entry name" value="CSTF2_hinge"/>
    <property type="match status" value="1"/>
</dbReference>
<name>A0A3L6EX17_MAIZE</name>
<dbReference type="InterPro" id="IPR026896">
    <property type="entry name" value="CSTF_C"/>
</dbReference>
<dbReference type="InterPro" id="IPR004172">
    <property type="entry name" value="L27_dom"/>
</dbReference>
<evidence type="ECO:0000259" key="5">
    <source>
        <dbReference type="PROSITE" id="PS50102"/>
    </source>
</evidence>
<dbReference type="PROSITE" id="PS51022">
    <property type="entry name" value="L27"/>
    <property type="match status" value="1"/>
</dbReference>
<dbReference type="InterPro" id="IPR038192">
    <property type="entry name" value="CSTF_C_sf"/>
</dbReference>
<dbReference type="SUPFAM" id="SSF54928">
    <property type="entry name" value="RNA-binding domain, RBD"/>
    <property type="match status" value="1"/>
</dbReference>
<dbReference type="InterPro" id="IPR012677">
    <property type="entry name" value="Nucleotide-bd_a/b_plait_sf"/>
</dbReference>
<dbReference type="AlphaFoldDB" id="A0A3L6EX17"/>
<protein>
    <submittedName>
        <fullName evidence="7">Cleavage stimulating factor 64</fullName>
    </submittedName>
</protein>
<dbReference type="FunFam" id="1.10.20.70:FF:000002">
    <property type="entry name" value="Related to Cleavage stimulation factor"/>
    <property type="match status" value="1"/>
</dbReference>
<evidence type="ECO:0000313" key="7">
    <source>
        <dbReference type="EMBL" id="PWZ25526.1"/>
    </source>
</evidence>
<feature type="domain" description="RRM" evidence="5">
    <location>
        <begin position="89"/>
        <end position="167"/>
    </location>
</feature>
<evidence type="ECO:0000259" key="6">
    <source>
        <dbReference type="PROSITE" id="PS51022"/>
    </source>
</evidence>
<dbReference type="InterPro" id="IPR025742">
    <property type="entry name" value="CSTF2_hinge"/>
</dbReference>
<gene>
    <name evidence="7" type="primary">CSTF64_0</name>
    <name evidence="7" type="ORF">Zm00014a_006093</name>
</gene>
<evidence type="ECO:0000256" key="3">
    <source>
        <dbReference type="PROSITE-ProRule" id="PRU00176"/>
    </source>
</evidence>
<comment type="subcellular location">
    <subcellularLocation>
        <location evidence="1">Nucleus</location>
    </subcellularLocation>
</comment>
<dbReference type="PANTHER" id="PTHR45735:SF2">
    <property type="entry name" value="CLEAVAGE STIMULATION FACTOR SUBUNIT 2"/>
    <property type="match status" value="1"/>
</dbReference>
<keyword evidence="3" id="KW-0694">RNA-binding</keyword>
<dbReference type="SMART" id="SM00360">
    <property type="entry name" value="RRM"/>
    <property type="match status" value="1"/>
</dbReference>
<dbReference type="InterPro" id="IPR035979">
    <property type="entry name" value="RBD_domain_sf"/>
</dbReference>
<reference evidence="7" key="1">
    <citation type="journal article" date="2018" name="Nat. Genet.">
        <title>Extensive intraspecific gene order and gene structural variations between Mo17 and other maize genomes.</title>
        <authorList>
            <person name="Sun S."/>
            <person name="Zhou Y."/>
            <person name="Chen J."/>
            <person name="Shi J."/>
            <person name="Zhao H."/>
            <person name="Zhao H."/>
            <person name="Song W."/>
            <person name="Zhang M."/>
            <person name="Cui Y."/>
            <person name="Dong X."/>
            <person name="Liu H."/>
            <person name="Ma X."/>
            <person name="Jiao Y."/>
            <person name="Wang B."/>
            <person name="Wei X."/>
            <person name="Stein J.C."/>
            <person name="Glaubitz J.C."/>
            <person name="Lu F."/>
            <person name="Yu G."/>
            <person name="Liang C."/>
            <person name="Fengler K."/>
            <person name="Li B."/>
            <person name="Rafalski A."/>
            <person name="Schnable P.S."/>
            <person name="Ware D.H."/>
            <person name="Buckler E.S."/>
            <person name="Lai J."/>
        </authorList>
    </citation>
    <scope>NUCLEOTIDE SEQUENCE [LARGE SCALE GENOMIC DNA]</scope>
    <source>
        <tissue evidence="7">Seedling</tissue>
    </source>
</reference>
<keyword evidence="2" id="KW-0539">Nucleus</keyword>
<evidence type="ECO:0000256" key="2">
    <source>
        <dbReference type="ARBA" id="ARBA00023242"/>
    </source>
</evidence>